<reference evidence="8 9" key="1">
    <citation type="submission" date="2020-08" db="EMBL/GenBank/DDBJ databases">
        <title>Genomic Encyclopedia of Type Strains, Phase IV (KMG-IV): sequencing the most valuable type-strain genomes for metagenomic binning, comparative biology and taxonomic classification.</title>
        <authorList>
            <person name="Goeker M."/>
        </authorList>
    </citation>
    <scope>NUCLEOTIDE SEQUENCE [LARGE SCALE GENOMIC DNA]</scope>
    <source>
        <strain evidence="8 9">DSM 21793</strain>
    </source>
</reference>
<dbReference type="Proteomes" id="UP000530564">
    <property type="component" value="Unassembled WGS sequence"/>
</dbReference>
<feature type="domain" description="Acyl-CoA dehydrogenase/oxidase C-terminal" evidence="6">
    <location>
        <begin position="222"/>
        <end position="352"/>
    </location>
</feature>
<evidence type="ECO:0000256" key="3">
    <source>
        <dbReference type="ARBA" id="ARBA00022630"/>
    </source>
</evidence>
<dbReference type="EMBL" id="JACIDK010000002">
    <property type="protein sequence ID" value="MBB3891106.1"/>
    <property type="molecule type" value="Genomic_DNA"/>
</dbReference>
<feature type="domain" description="Acyl-CoA dehydrogenase/oxidase N-terminal" evidence="7">
    <location>
        <begin position="6"/>
        <end position="117"/>
    </location>
</feature>
<name>A0A839ZXM3_9CAUL</name>
<evidence type="ECO:0000256" key="4">
    <source>
        <dbReference type="ARBA" id="ARBA00022827"/>
    </source>
</evidence>
<dbReference type="AlphaFoldDB" id="A0A839ZXM3"/>
<accession>A0A839ZXM3</accession>
<dbReference type="InterPro" id="IPR046373">
    <property type="entry name" value="Acyl-CoA_Oxase/DH_mid-dom_sf"/>
</dbReference>
<dbReference type="SUPFAM" id="SSF47203">
    <property type="entry name" value="Acyl-CoA dehydrogenase C-terminal domain-like"/>
    <property type="match status" value="1"/>
</dbReference>
<evidence type="ECO:0000259" key="7">
    <source>
        <dbReference type="Pfam" id="PF02771"/>
    </source>
</evidence>
<keyword evidence="5" id="KW-0560">Oxidoreductase</keyword>
<dbReference type="InterPro" id="IPR037069">
    <property type="entry name" value="AcylCoA_DH/ox_N_sf"/>
</dbReference>
<proteinExistence type="inferred from homology"/>
<keyword evidence="4" id="KW-0274">FAD</keyword>
<dbReference type="InterPro" id="IPR009100">
    <property type="entry name" value="AcylCoA_DH/oxidase_NM_dom_sf"/>
</dbReference>
<evidence type="ECO:0000313" key="8">
    <source>
        <dbReference type="EMBL" id="MBB3891106.1"/>
    </source>
</evidence>
<gene>
    <name evidence="8" type="ORF">GGQ61_001823</name>
</gene>
<dbReference type="InterPro" id="IPR009075">
    <property type="entry name" value="AcylCo_DH/oxidase_C"/>
</dbReference>
<keyword evidence="9" id="KW-1185">Reference proteome</keyword>
<evidence type="ECO:0000313" key="9">
    <source>
        <dbReference type="Proteomes" id="UP000530564"/>
    </source>
</evidence>
<dbReference type="RefSeq" id="WP_183771696.1">
    <property type="nucleotide sequence ID" value="NZ_JACIDK010000002.1"/>
</dbReference>
<dbReference type="InterPro" id="IPR036250">
    <property type="entry name" value="AcylCo_DH-like_C"/>
</dbReference>
<dbReference type="InterPro" id="IPR013786">
    <property type="entry name" value="AcylCoA_DH/ox_N"/>
</dbReference>
<comment type="similarity">
    <text evidence="2">Belongs to the acyl-CoA dehydrogenase family.</text>
</comment>
<organism evidence="8 9">
    <name type="scientific">Phenylobacterium haematophilum</name>
    <dbReference type="NCBI Taxonomy" id="98513"/>
    <lineage>
        <taxon>Bacteria</taxon>
        <taxon>Pseudomonadati</taxon>
        <taxon>Pseudomonadota</taxon>
        <taxon>Alphaproteobacteria</taxon>
        <taxon>Caulobacterales</taxon>
        <taxon>Caulobacteraceae</taxon>
        <taxon>Phenylobacterium</taxon>
    </lineage>
</organism>
<dbReference type="Gene3D" id="1.10.540.10">
    <property type="entry name" value="Acyl-CoA dehydrogenase/oxidase, N-terminal domain"/>
    <property type="match status" value="1"/>
</dbReference>
<dbReference type="Pfam" id="PF02771">
    <property type="entry name" value="Acyl-CoA_dh_N"/>
    <property type="match status" value="1"/>
</dbReference>
<evidence type="ECO:0000256" key="5">
    <source>
        <dbReference type="ARBA" id="ARBA00023002"/>
    </source>
</evidence>
<dbReference type="GO" id="GO:0050660">
    <property type="term" value="F:flavin adenine dinucleotide binding"/>
    <property type="evidence" value="ECO:0007669"/>
    <property type="project" value="InterPro"/>
</dbReference>
<evidence type="ECO:0000256" key="1">
    <source>
        <dbReference type="ARBA" id="ARBA00001974"/>
    </source>
</evidence>
<sequence>MDFSITADQRLMQESLARTLEAAAPLERVRKFAADREAIARDIWAALADFGLPGVVVPEEHGGLGLGLLDAALAAEALGRAVAPTPFLGSVAASVALVRGGSAEQQARWLPKIASGEVVVGLAISEAVAGARDGMGVTAAGGRLSGGALFVTDALAADLFLVADTTGGLHLVAGDAAGLTRSDVTSIDLTRRLGELAFDGVAAEPLAVHTLDAVRDAAWTLLASDTLGAAEVMIEKAVAYAKERRQFGRVIGSFQAVKHLCAEMAAELEPSRSLVWYAAYACDDAPAEAGVTAAHAKAHTSEIGRFIARTATEVHGGMGITDLLGLHYWFKRIGLNRQLLGGPERVRGIAARMQGLAA</sequence>
<protein>
    <submittedName>
        <fullName evidence="8">Alkylation response protein AidB-like acyl-CoA dehydrogenase</fullName>
    </submittedName>
</protein>
<dbReference type="CDD" id="cd00567">
    <property type="entry name" value="ACAD"/>
    <property type="match status" value="1"/>
</dbReference>
<dbReference type="PANTHER" id="PTHR43884">
    <property type="entry name" value="ACYL-COA DEHYDROGENASE"/>
    <property type="match status" value="1"/>
</dbReference>
<dbReference type="Pfam" id="PF00441">
    <property type="entry name" value="Acyl-CoA_dh_1"/>
    <property type="match status" value="1"/>
</dbReference>
<comment type="caution">
    <text evidence="8">The sequence shown here is derived from an EMBL/GenBank/DDBJ whole genome shotgun (WGS) entry which is preliminary data.</text>
</comment>
<dbReference type="Gene3D" id="1.20.140.10">
    <property type="entry name" value="Butyryl-CoA Dehydrogenase, subunit A, domain 3"/>
    <property type="match status" value="1"/>
</dbReference>
<dbReference type="Gene3D" id="2.40.110.10">
    <property type="entry name" value="Butyryl-CoA Dehydrogenase, subunit A, domain 2"/>
    <property type="match status" value="1"/>
</dbReference>
<dbReference type="PANTHER" id="PTHR43884:SF20">
    <property type="entry name" value="ACYL-COA DEHYDROGENASE FADE28"/>
    <property type="match status" value="1"/>
</dbReference>
<evidence type="ECO:0000256" key="2">
    <source>
        <dbReference type="ARBA" id="ARBA00009347"/>
    </source>
</evidence>
<dbReference type="GO" id="GO:0003995">
    <property type="term" value="F:acyl-CoA dehydrogenase activity"/>
    <property type="evidence" value="ECO:0007669"/>
    <property type="project" value="TreeGrafter"/>
</dbReference>
<dbReference type="SUPFAM" id="SSF56645">
    <property type="entry name" value="Acyl-CoA dehydrogenase NM domain-like"/>
    <property type="match status" value="1"/>
</dbReference>
<comment type="cofactor">
    <cofactor evidence="1">
        <name>FAD</name>
        <dbReference type="ChEBI" id="CHEBI:57692"/>
    </cofactor>
</comment>
<keyword evidence="3" id="KW-0285">Flavoprotein</keyword>
<evidence type="ECO:0000259" key="6">
    <source>
        <dbReference type="Pfam" id="PF00441"/>
    </source>
</evidence>